<feature type="compositionally biased region" description="Low complexity" evidence="1">
    <location>
        <begin position="257"/>
        <end position="268"/>
    </location>
</feature>
<accession>A0A813C1J3</accession>
<dbReference type="PROSITE" id="PS00028">
    <property type="entry name" value="ZINC_FINGER_C2H2_1"/>
    <property type="match status" value="1"/>
</dbReference>
<dbReference type="AlphaFoldDB" id="A0A813C1J3"/>
<protein>
    <submittedName>
        <fullName evidence="3">Pol protein</fullName>
    </submittedName>
</protein>
<keyword evidence="4" id="KW-1185">Reference proteome</keyword>
<reference evidence="3" key="1">
    <citation type="submission" date="2021-02" db="EMBL/GenBank/DDBJ databases">
        <authorList>
            <person name="Dougan E. K."/>
            <person name="Rhodes N."/>
            <person name="Thang M."/>
            <person name="Chan C."/>
        </authorList>
    </citation>
    <scope>NUCLEOTIDE SEQUENCE</scope>
</reference>
<organism evidence="3 4">
    <name type="scientific">Symbiodinium necroappetens</name>
    <dbReference type="NCBI Taxonomy" id="1628268"/>
    <lineage>
        <taxon>Eukaryota</taxon>
        <taxon>Sar</taxon>
        <taxon>Alveolata</taxon>
        <taxon>Dinophyceae</taxon>
        <taxon>Suessiales</taxon>
        <taxon>Symbiodiniaceae</taxon>
        <taxon>Symbiodinium</taxon>
    </lineage>
</organism>
<feature type="compositionally biased region" description="Low complexity" evidence="1">
    <location>
        <begin position="224"/>
        <end position="239"/>
    </location>
</feature>
<evidence type="ECO:0000313" key="3">
    <source>
        <dbReference type="EMBL" id="CAE7928850.1"/>
    </source>
</evidence>
<evidence type="ECO:0000259" key="2">
    <source>
        <dbReference type="PROSITE" id="PS00028"/>
    </source>
</evidence>
<dbReference type="Proteomes" id="UP000601435">
    <property type="component" value="Unassembled WGS sequence"/>
</dbReference>
<feature type="region of interest" description="Disordered" evidence="1">
    <location>
        <begin position="221"/>
        <end position="281"/>
    </location>
</feature>
<evidence type="ECO:0000313" key="4">
    <source>
        <dbReference type="Proteomes" id="UP000601435"/>
    </source>
</evidence>
<feature type="non-terminal residue" evidence="3">
    <location>
        <position position="1"/>
    </location>
</feature>
<gene>
    <name evidence="3" type="primary">pol</name>
    <name evidence="3" type="ORF">SNEC2469_LOCUS32230</name>
</gene>
<dbReference type="EMBL" id="CAJNJA010080944">
    <property type="protein sequence ID" value="CAE7928850.1"/>
    <property type="molecule type" value="Genomic_DNA"/>
</dbReference>
<feature type="compositionally biased region" description="Acidic residues" evidence="1">
    <location>
        <begin position="241"/>
        <end position="250"/>
    </location>
</feature>
<dbReference type="OrthoDB" id="443141at2759"/>
<feature type="domain" description="C2H2-type" evidence="2">
    <location>
        <begin position="322"/>
        <end position="343"/>
    </location>
</feature>
<dbReference type="InterPro" id="IPR013087">
    <property type="entry name" value="Znf_C2H2_type"/>
</dbReference>
<evidence type="ECO:0000256" key="1">
    <source>
        <dbReference type="SAM" id="MobiDB-lite"/>
    </source>
</evidence>
<proteinExistence type="predicted"/>
<feature type="region of interest" description="Disordered" evidence="1">
    <location>
        <begin position="103"/>
        <end position="141"/>
    </location>
</feature>
<name>A0A813C1J3_9DINO</name>
<sequence>MPTQWSEARGFRCGSNATVQCDLEVLLRVGVPLFSGADGVLLADTVPADAIFRILAADDKRGNYTEVLAEIGPDRRLHLVRDLRAEAVEATAAAMDTSAAAAGSADVGGPEAPSAGVQLGGLPDTTAPAAAAAHPERSAADVDMGDEMTEAAVEDPDLTVGQLVDKTTDKLKFMEGYMEGAARMVQFEAALSCRAGAEHSRVLTHAEQLLHKGEEYLEQRDAEAGAAASGAPSSGSAAPDQDAEDRDDPMEGPPAAEPAAGSAASSEELVADEPARSLRTASQVPRRFKAVAHVAPPGVTLAAPLGDAQVAPDAEPDGSFLCPECGKGLDTVVRWHLHRAACHDVRLPAAVFPEPTSSDQIRQDYREIWFRLSKKGHFFEMNELNRSRTAKRFGDD</sequence>
<comment type="caution">
    <text evidence="3">The sequence shown here is derived from an EMBL/GenBank/DDBJ whole genome shotgun (WGS) entry which is preliminary data.</text>
</comment>